<protein>
    <recommendedName>
        <fullName evidence="10">TonB C-terminal domain-containing protein</fullName>
    </recommendedName>
</protein>
<dbReference type="EMBL" id="LIZT01000033">
    <property type="protein sequence ID" value="KPJ49994.1"/>
    <property type="molecule type" value="Genomic_DNA"/>
</dbReference>
<dbReference type="Gene3D" id="3.30.1150.10">
    <property type="match status" value="1"/>
</dbReference>
<keyword evidence="6" id="KW-0812">Transmembrane</keyword>
<evidence type="ECO:0000256" key="5">
    <source>
        <dbReference type="ARBA" id="ARBA00022519"/>
    </source>
</evidence>
<keyword evidence="5" id="KW-0997">Cell inner membrane</keyword>
<dbReference type="PANTHER" id="PTHR33446:SF2">
    <property type="entry name" value="PROTEIN TONB"/>
    <property type="match status" value="1"/>
</dbReference>
<proteinExistence type="inferred from homology"/>
<keyword evidence="3" id="KW-0813">Transport</keyword>
<accession>A0A0S7WIK6</accession>
<dbReference type="GO" id="GO:0055085">
    <property type="term" value="P:transmembrane transport"/>
    <property type="evidence" value="ECO:0007669"/>
    <property type="project" value="InterPro"/>
</dbReference>
<evidence type="ECO:0000256" key="7">
    <source>
        <dbReference type="ARBA" id="ARBA00022927"/>
    </source>
</evidence>
<evidence type="ECO:0000256" key="1">
    <source>
        <dbReference type="ARBA" id="ARBA00004383"/>
    </source>
</evidence>
<evidence type="ECO:0000256" key="9">
    <source>
        <dbReference type="ARBA" id="ARBA00023136"/>
    </source>
</evidence>
<dbReference type="PROSITE" id="PS52015">
    <property type="entry name" value="TONB_CTD"/>
    <property type="match status" value="1"/>
</dbReference>
<evidence type="ECO:0000259" key="10">
    <source>
        <dbReference type="PROSITE" id="PS52015"/>
    </source>
</evidence>
<keyword evidence="8" id="KW-1133">Transmembrane helix</keyword>
<keyword evidence="4" id="KW-1003">Cell membrane</keyword>
<keyword evidence="9" id="KW-0472">Membrane</keyword>
<dbReference type="InterPro" id="IPR051045">
    <property type="entry name" value="TonB-dependent_transducer"/>
</dbReference>
<comment type="subcellular location">
    <subcellularLocation>
        <location evidence="1">Cell inner membrane</location>
        <topology evidence="1">Single-pass membrane protein</topology>
        <orientation evidence="1">Periplasmic side</orientation>
    </subcellularLocation>
</comment>
<dbReference type="AlphaFoldDB" id="A0A0S7WIK6"/>
<dbReference type="NCBIfam" id="TIGR01352">
    <property type="entry name" value="tonB_Cterm"/>
    <property type="match status" value="1"/>
</dbReference>
<dbReference type="PANTHER" id="PTHR33446">
    <property type="entry name" value="PROTEIN TONB-RELATED"/>
    <property type="match status" value="1"/>
</dbReference>
<dbReference type="Pfam" id="PF03544">
    <property type="entry name" value="TonB_C"/>
    <property type="match status" value="1"/>
</dbReference>
<dbReference type="InterPro" id="IPR006260">
    <property type="entry name" value="TonB/TolA_C"/>
</dbReference>
<reference evidence="11 12" key="1">
    <citation type="journal article" date="2015" name="Microbiome">
        <title>Genomic resolution of linkages in carbon, nitrogen, and sulfur cycling among widespread estuary sediment bacteria.</title>
        <authorList>
            <person name="Baker B.J."/>
            <person name="Lazar C.S."/>
            <person name="Teske A.P."/>
            <person name="Dick G.J."/>
        </authorList>
    </citation>
    <scope>NUCLEOTIDE SEQUENCE [LARGE SCALE GENOMIC DNA]</scope>
    <source>
        <strain evidence="11">DG_26</strain>
    </source>
</reference>
<evidence type="ECO:0000256" key="6">
    <source>
        <dbReference type="ARBA" id="ARBA00022692"/>
    </source>
</evidence>
<evidence type="ECO:0000256" key="8">
    <source>
        <dbReference type="ARBA" id="ARBA00022989"/>
    </source>
</evidence>
<dbReference type="SUPFAM" id="SSF74653">
    <property type="entry name" value="TolA/TonB C-terminal domain"/>
    <property type="match status" value="1"/>
</dbReference>
<sequence length="124" mass="13890">MAFVVGAISIPGLSCKRCPSGPESEPECRFVFIPHDTPPRPKEYVVPEYPEEAKEAGIQGVVVLLMYIDQGGNVRIVCVAKSVHPLLDEAALEAARKWTFFPALRNNKPIGVWVFYPIYFRLED</sequence>
<evidence type="ECO:0000256" key="2">
    <source>
        <dbReference type="ARBA" id="ARBA00006555"/>
    </source>
</evidence>
<feature type="domain" description="TonB C-terminal" evidence="10">
    <location>
        <begin position="34"/>
        <end position="124"/>
    </location>
</feature>
<organism evidence="11 12">
    <name type="scientific">candidate division TA06 bacterium DG_26</name>
    <dbReference type="NCBI Taxonomy" id="1703771"/>
    <lineage>
        <taxon>Bacteria</taxon>
        <taxon>Bacteria division TA06</taxon>
    </lineage>
</organism>
<name>A0A0S7WIK6_UNCT6</name>
<comment type="similarity">
    <text evidence="2">Belongs to the TonB family.</text>
</comment>
<evidence type="ECO:0000256" key="3">
    <source>
        <dbReference type="ARBA" id="ARBA00022448"/>
    </source>
</evidence>
<dbReference type="InterPro" id="IPR037682">
    <property type="entry name" value="TonB_C"/>
</dbReference>
<evidence type="ECO:0000313" key="12">
    <source>
        <dbReference type="Proteomes" id="UP000051124"/>
    </source>
</evidence>
<gene>
    <name evidence="11" type="ORF">AMJ40_04170</name>
</gene>
<dbReference type="GO" id="GO:0015031">
    <property type="term" value="P:protein transport"/>
    <property type="evidence" value="ECO:0007669"/>
    <property type="project" value="UniProtKB-KW"/>
</dbReference>
<dbReference type="GO" id="GO:0098797">
    <property type="term" value="C:plasma membrane protein complex"/>
    <property type="evidence" value="ECO:0007669"/>
    <property type="project" value="TreeGrafter"/>
</dbReference>
<dbReference type="GO" id="GO:0031992">
    <property type="term" value="F:energy transducer activity"/>
    <property type="evidence" value="ECO:0007669"/>
    <property type="project" value="TreeGrafter"/>
</dbReference>
<dbReference type="Proteomes" id="UP000051124">
    <property type="component" value="Unassembled WGS sequence"/>
</dbReference>
<evidence type="ECO:0000313" key="11">
    <source>
        <dbReference type="EMBL" id="KPJ49994.1"/>
    </source>
</evidence>
<comment type="caution">
    <text evidence="11">The sequence shown here is derived from an EMBL/GenBank/DDBJ whole genome shotgun (WGS) entry which is preliminary data.</text>
</comment>
<keyword evidence="7" id="KW-0653">Protein transport</keyword>
<evidence type="ECO:0000256" key="4">
    <source>
        <dbReference type="ARBA" id="ARBA00022475"/>
    </source>
</evidence>